<keyword evidence="2" id="KW-0472">Membrane</keyword>
<proteinExistence type="inferred from homology"/>
<evidence type="ECO:0000259" key="3">
    <source>
        <dbReference type="Pfam" id="PF02517"/>
    </source>
</evidence>
<dbReference type="RefSeq" id="WP_146923126.1">
    <property type="nucleotide sequence ID" value="NZ_BJUY01000002.1"/>
</dbReference>
<dbReference type="EMBL" id="BJUY01000002">
    <property type="protein sequence ID" value="GEK90699.1"/>
    <property type="molecule type" value="Genomic_DNA"/>
</dbReference>
<dbReference type="GO" id="GO:0080120">
    <property type="term" value="P:CAAX-box protein maturation"/>
    <property type="evidence" value="ECO:0007669"/>
    <property type="project" value="UniProtKB-ARBA"/>
</dbReference>
<dbReference type="GO" id="GO:0004175">
    <property type="term" value="F:endopeptidase activity"/>
    <property type="evidence" value="ECO:0007669"/>
    <property type="project" value="UniProtKB-ARBA"/>
</dbReference>
<gene>
    <name evidence="4" type="ORF">AKA01nite_03210</name>
</gene>
<organism evidence="4 5">
    <name type="scientific">Alkalibacterium kapii</name>
    <dbReference type="NCBI Taxonomy" id="426704"/>
    <lineage>
        <taxon>Bacteria</taxon>
        <taxon>Bacillati</taxon>
        <taxon>Bacillota</taxon>
        <taxon>Bacilli</taxon>
        <taxon>Lactobacillales</taxon>
        <taxon>Carnobacteriaceae</taxon>
        <taxon>Alkalibacterium</taxon>
    </lineage>
</organism>
<evidence type="ECO:0000256" key="2">
    <source>
        <dbReference type="SAM" id="Phobius"/>
    </source>
</evidence>
<feature type="transmembrane region" description="Helical" evidence="2">
    <location>
        <begin position="48"/>
        <end position="69"/>
    </location>
</feature>
<reference evidence="4 5" key="1">
    <citation type="submission" date="2019-07" db="EMBL/GenBank/DDBJ databases">
        <title>Whole genome shotgun sequence of Alkalibacterium kapii NBRC 103247.</title>
        <authorList>
            <person name="Hosoyama A."/>
            <person name="Uohara A."/>
            <person name="Ohji S."/>
            <person name="Ichikawa N."/>
        </authorList>
    </citation>
    <scope>NUCLEOTIDE SEQUENCE [LARGE SCALE GENOMIC DNA]</scope>
    <source>
        <strain evidence="4 5">NBRC 103247</strain>
    </source>
</reference>
<evidence type="ECO:0000313" key="4">
    <source>
        <dbReference type="EMBL" id="GEK90699.1"/>
    </source>
</evidence>
<keyword evidence="5" id="KW-1185">Reference proteome</keyword>
<evidence type="ECO:0000256" key="1">
    <source>
        <dbReference type="ARBA" id="ARBA00009067"/>
    </source>
</evidence>
<dbReference type="InterPro" id="IPR003675">
    <property type="entry name" value="Rce1/LyrA-like_dom"/>
</dbReference>
<keyword evidence="2" id="KW-1133">Transmembrane helix</keyword>
<dbReference type="Proteomes" id="UP000321662">
    <property type="component" value="Unassembled WGS sequence"/>
</dbReference>
<feature type="transmembrane region" description="Helical" evidence="2">
    <location>
        <begin position="75"/>
        <end position="94"/>
    </location>
</feature>
<sequence length="128" mass="14089">MTTLLAEAYATGSVFVIILSAILIGSQTGVSEELFFRGFIGKRLIEKLGFNTGNFLQSVIFMIPHYLTFSGTSQLEFYLMMVNSGVMGYIFGFITEKKSNGSIIPAIIMHSLVNITSAFLLLFLELAI</sequence>
<name>A0A511AR73_9LACT</name>
<protein>
    <recommendedName>
        <fullName evidence="3">CAAX prenyl protease 2/Lysostaphin resistance protein A-like domain-containing protein</fullName>
    </recommendedName>
</protein>
<dbReference type="AlphaFoldDB" id="A0A511AR73"/>
<feature type="domain" description="CAAX prenyl protease 2/Lysostaphin resistance protein A-like" evidence="3">
    <location>
        <begin position="18"/>
        <end position="115"/>
    </location>
</feature>
<dbReference type="Pfam" id="PF02517">
    <property type="entry name" value="Rce1-like"/>
    <property type="match status" value="1"/>
</dbReference>
<comment type="caution">
    <text evidence="4">The sequence shown here is derived from an EMBL/GenBank/DDBJ whole genome shotgun (WGS) entry which is preliminary data.</text>
</comment>
<feature type="transmembrane region" description="Helical" evidence="2">
    <location>
        <begin position="106"/>
        <end position="124"/>
    </location>
</feature>
<dbReference type="OrthoDB" id="449657at2"/>
<comment type="similarity">
    <text evidence="1">Belongs to the UPF0177 family.</text>
</comment>
<evidence type="ECO:0000313" key="5">
    <source>
        <dbReference type="Proteomes" id="UP000321662"/>
    </source>
</evidence>
<feature type="transmembrane region" description="Helical" evidence="2">
    <location>
        <begin position="12"/>
        <end position="36"/>
    </location>
</feature>
<keyword evidence="2" id="KW-0812">Transmembrane</keyword>
<accession>A0A511AR73</accession>